<dbReference type="Pfam" id="PF02826">
    <property type="entry name" value="2-Hacid_dh_C"/>
    <property type="match status" value="1"/>
</dbReference>
<accession>A0ABP5C0Z6</accession>
<dbReference type="InterPro" id="IPR036291">
    <property type="entry name" value="NAD(P)-bd_dom_sf"/>
</dbReference>
<evidence type="ECO:0000313" key="6">
    <source>
        <dbReference type="Proteomes" id="UP001499954"/>
    </source>
</evidence>
<protein>
    <submittedName>
        <fullName evidence="5">Hydroxyacid dehydrogenase</fullName>
    </submittedName>
</protein>
<feature type="domain" description="D-isomer specific 2-hydroxyacid dehydrogenase NAD-binding" evidence="4">
    <location>
        <begin position="132"/>
        <end position="281"/>
    </location>
</feature>
<gene>
    <name evidence="5" type="ORF">GCM10009717_21390</name>
</gene>
<dbReference type="Proteomes" id="UP001499954">
    <property type="component" value="Unassembled WGS sequence"/>
</dbReference>
<dbReference type="InterPro" id="IPR050857">
    <property type="entry name" value="D-2-hydroxyacid_DH"/>
</dbReference>
<dbReference type="Gene3D" id="3.40.50.720">
    <property type="entry name" value="NAD(P)-binding Rossmann-like Domain"/>
    <property type="match status" value="2"/>
</dbReference>
<dbReference type="CDD" id="cd12167">
    <property type="entry name" value="2-Hacid_dh_8"/>
    <property type="match status" value="1"/>
</dbReference>
<dbReference type="SUPFAM" id="SSF51735">
    <property type="entry name" value="NAD(P)-binding Rossmann-fold domains"/>
    <property type="match status" value="1"/>
</dbReference>
<comment type="caution">
    <text evidence="5">The sequence shown here is derived from an EMBL/GenBank/DDBJ whole genome shotgun (WGS) entry which is preliminary data.</text>
</comment>
<evidence type="ECO:0000313" key="5">
    <source>
        <dbReference type="EMBL" id="GAA1955161.1"/>
    </source>
</evidence>
<proteinExistence type="inferred from homology"/>
<sequence>MRLRAAWSMDAGLETRLFDEAQRGRIHRHLEFEPESASGTQVLITGWGAQSIGPAELDRMPGLQAILHSGGTVKGILSPEVWARGIRVTTASAANALPVAEFALASILFAGKDVLAAASDYASDPGIDRDGERFASIGNYGRTIGIVGASQIGRRVIELLRPFDMTVIVFDPYLDARDAAALGVSSVTLDELFLRSDIVSLHAPLLPSTRGMVTEDLLASMPPGATLINTARGGLVDQDALVRCLGERRLNAVLDVTDPEPLPRDHPLRQLPNVLLTPHLAGARGNELRRLGESVVLEVEAFAAGLAAIHPFGLADLERSA</sequence>
<dbReference type="EMBL" id="BAAAMK010000004">
    <property type="protein sequence ID" value="GAA1955161.1"/>
    <property type="molecule type" value="Genomic_DNA"/>
</dbReference>
<evidence type="ECO:0000256" key="3">
    <source>
        <dbReference type="ARBA" id="ARBA00023027"/>
    </source>
</evidence>
<reference evidence="6" key="1">
    <citation type="journal article" date="2019" name="Int. J. Syst. Evol. Microbiol.">
        <title>The Global Catalogue of Microorganisms (GCM) 10K type strain sequencing project: providing services to taxonomists for standard genome sequencing and annotation.</title>
        <authorList>
            <consortium name="The Broad Institute Genomics Platform"/>
            <consortium name="The Broad Institute Genome Sequencing Center for Infectious Disease"/>
            <person name="Wu L."/>
            <person name="Ma J."/>
        </authorList>
    </citation>
    <scope>NUCLEOTIDE SEQUENCE [LARGE SCALE GENOMIC DNA]</scope>
    <source>
        <strain evidence="6">JCM 13584</strain>
    </source>
</reference>
<evidence type="ECO:0000256" key="1">
    <source>
        <dbReference type="ARBA" id="ARBA00005854"/>
    </source>
</evidence>
<dbReference type="SUPFAM" id="SSF52283">
    <property type="entry name" value="Formate/glycerate dehydrogenase catalytic domain-like"/>
    <property type="match status" value="1"/>
</dbReference>
<keyword evidence="2" id="KW-0560">Oxidoreductase</keyword>
<organism evidence="5 6">
    <name type="scientific">Agromyces allii</name>
    <dbReference type="NCBI Taxonomy" id="393607"/>
    <lineage>
        <taxon>Bacteria</taxon>
        <taxon>Bacillati</taxon>
        <taxon>Actinomycetota</taxon>
        <taxon>Actinomycetes</taxon>
        <taxon>Micrococcales</taxon>
        <taxon>Microbacteriaceae</taxon>
        <taxon>Agromyces</taxon>
    </lineage>
</organism>
<evidence type="ECO:0000259" key="4">
    <source>
        <dbReference type="Pfam" id="PF02826"/>
    </source>
</evidence>
<name>A0ABP5C0Z6_9MICO</name>
<evidence type="ECO:0000256" key="2">
    <source>
        <dbReference type="ARBA" id="ARBA00023002"/>
    </source>
</evidence>
<comment type="similarity">
    <text evidence="1">Belongs to the D-isomer specific 2-hydroxyacid dehydrogenase family.</text>
</comment>
<dbReference type="PANTHER" id="PTHR42789:SF1">
    <property type="entry name" value="D-ISOMER SPECIFIC 2-HYDROXYACID DEHYDROGENASE FAMILY PROTEIN (AFU_ORTHOLOGUE AFUA_6G10090)"/>
    <property type="match status" value="1"/>
</dbReference>
<dbReference type="InterPro" id="IPR006140">
    <property type="entry name" value="D-isomer_DH_NAD-bd"/>
</dbReference>
<keyword evidence="3" id="KW-0520">NAD</keyword>
<keyword evidence="6" id="KW-1185">Reference proteome</keyword>
<dbReference type="PANTHER" id="PTHR42789">
    <property type="entry name" value="D-ISOMER SPECIFIC 2-HYDROXYACID DEHYDROGENASE FAMILY PROTEIN (AFU_ORTHOLOGUE AFUA_6G10090)"/>
    <property type="match status" value="1"/>
</dbReference>